<sequence>MKASPLHAPLRTLKTPPPHRYKGAHMYTYPLMPNRHASHPSRLSICLCAWLVLLVLASVPSTVKADCCANNGATMFQEFVFINLNPEEPENADPVIDQIDTLAGSYAFTDDKIINVVPNEQYMGGVGLKGLLLHFNTSCAFTPSTAFLTDNNLDNTTLSIIQTSPIIALIQRGGDCTFTTKIESAKMTASFAGLILTGVILYDNQTDLSITSRVLSSNAWNISIYPDNDIDSSIAALGNAQNFYWVPTVFIGNSLGLALHNLAFNGSVYWRPGSRDFVRIRMFNSSAAANTGGFWMSFLKNWVPGIVMAGITMLLATLIFRLHRRYIRRLIRRRRIQARNLCMLPKDVLDTFIVRLYDVEATKNQSCAICLDDFIEGESTVRVLPCGHGFCVECIDPWLSTKIAQCPICKFDCSPPKPSAAGEEGVVLEPTSTTTSGADEGVAIIELAALTSKPDTGVIWEQVGRLDVEARERERRSMLEERKGEASEQGKEEERVVAKETIQ</sequence>
<evidence type="ECO:0000313" key="8">
    <source>
        <dbReference type="EMBL" id="RUS33510.1"/>
    </source>
</evidence>
<proteinExistence type="predicted"/>
<dbReference type="AlphaFoldDB" id="A0A433QUN8"/>
<feature type="transmembrane region" description="Helical" evidence="6">
    <location>
        <begin position="302"/>
        <end position="323"/>
    </location>
</feature>
<dbReference type="InterPro" id="IPR017907">
    <property type="entry name" value="Znf_RING_CS"/>
</dbReference>
<comment type="caution">
    <text evidence="8">The sequence shown here is derived from an EMBL/GenBank/DDBJ whole genome shotgun (WGS) entry which is preliminary data.</text>
</comment>
<keyword evidence="9" id="KW-1185">Reference proteome</keyword>
<keyword evidence="6" id="KW-1133">Transmembrane helix</keyword>
<dbReference type="PANTHER" id="PTHR45798">
    <property type="entry name" value="RING-H2 FINGER PROTEIN ATL61-RELATED-RELATED"/>
    <property type="match status" value="1"/>
</dbReference>
<feature type="region of interest" description="Disordered" evidence="5">
    <location>
        <begin position="471"/>
        <end position="503"/>
    </location>
</feature>
<dbReference type="SUPFAM" id="SSF57850">
    <property type="entry name" value="RING/U-box"/>
    <property type="match status" value="1"/>
</dbReference>
<dbReference type="PANTHER" id="PTHR45798:SF97">
    <property type="entry name" value="ALCOHOL-SENSITIVE RING FINGER PROTEIN 1"/>
    <property type="match status" value="1"/>
</dbReference>
<dbReference type="InterPro" id="IPR001841">
    <property type="entry name" value="Znf_RING"/>
</dbReference>
<evidence type="ECO:0000256" key="6">
    <source>
        <dbReference type="SAM" id="Phobius"/>
    </source>
</evidence>
<organism evidence="8 9">
    <name type="scientific">Jimgerdemannia flammicorona</name>
    <dbReference type="NCBI Taxonomy" id="994334"/>
    <lineage>
        <taxon>Eukaryota</taxon>
        <taxon>Fungi</taxon>
        <taxon>Fungi incertae sedis</taxon>
        <taxon>Mucoromycota</taxon>
        <taxon>Mucoromycotina</taxon>
        <taxon>Endogonomycetes</taxon>
        <taxon>Endogonales</taxon>
        <taxon>Endogonaceae</taxon>
        <taxon>Jimgerdemannia</taxon>
    </lineage>
</organism>
<dbReference type="InterPro" id="IPR013083">
    <property type="entry name" value="Znf_RING/FYVE/PHD"/>
</dbReference>
<dbReference type="EMBL" id="RBNJ01001138">
    <property type="protein sequence ID" value="RUS33510.1"/>
    <property type="molecule type" value="Genomic_DNA"/>
</dbReference>
<dbReference type="PROSITE" id="PS00518">
    <property type="entry name" value="ZF_RING_1"/>
    <property type="match status" value="1"/>
</dbReference>
<name>A0A433QUN8_9FUNG</name>
<accession>A0A433QUN8</accession>
<gene>
    <name evidence="8" type="ORF">BC938DRAFT_471323</name>
</gene>
<evidence type="ECO:0000256" key="1">
    <source>
        <dbReference type="ARBA" id="ARBA00022723"/>
    </source>
</evidence>
<dbReference type="Pfam" id="PF13639">
    <property type="entry name" value="zf-RING_2"/>
    <property type="match status" value="1"/>
</dbReference>
<protein>
    <recommendedName>
        <fullName evidence="7">RING-type domain-containing protein</fullName>
    </recommendedName>
</protein>
<evidence type="ECO:0000256" key="2">
    <source>
        <dbReference type="ARBA" id="ARBA00022771"/>
    </source>
</evidence>
<evidence type="ECO:0000256" key="4">
    <source>
        <dbReference type="PROSITE-ProRule" id="PRU00175"/>
    </source>
</evidence>
<dbReference type="PROSITE" id="PS50089">
    <property type="entry name" value="ZF_RING_2"/>
    <property type="match status" value="1"/>
</dbReference>
<evidence type="ECO:0000313" key="9">
    <source>
        <dbReference type="Proteomes" id="UP000274822"/>
    </source>
</evidence>
<reference evidence="8 9" key="1">
    <citation type="journal article" date="2018" name="New Phytol.">
        <title>Phylogenomics of Endogonaceae and evolution of mycorrhizas within Mucoromycota.</title>
        <authorList>
            <person name="Chang Y."/>
            <person name="Desiro A."/>
            <person name="Na H."/>
            <person name="Sandor L."/>
            <person name="Lipzen A."/>
            <person name="Clum A."/>
            <person name="Barry K."/>
            <person name="Grigoriev I.V."/>
            <person name="Martin F.M."/>
            <person name="Stajich J.E."/>
            <person name="Smith M.E."/>
            <person name="Bonito G."/>
            <person name="Spatafora J.W."/>
        </authorList>
    </citation>
    <scope>NUCLEOTIDE SEQUENCE [LARGE SCALE GENOMIC DNA]</scope>
    <source>
        <strain evidence="8 9">AD002</strain>
    </source>
</reference>
<keyword evidence="3" id="KW-0862">Zinc</keyword>
<feature type="domain" description="RING-type" evidence="7">
    <location>
        <begin position="367"/>
        <end position="410"/>
    </location>
</feature>
<dbReference type="InterPro" id="IPR052788">
    <property type="entry name" value="RING-type_E3_ligase_ATL"/>
</dbReference>
<keyword evidence="6" id="KW-0472">Membrane</keyword>
<keyword evidence="1" id="KW-0479">Metal-binding</keyword>
<evidence type="ECO:0000259" key="7">
    <source>
        <dbReference type="PROSITE" id="PS50089"/>
    </source>
</evidence>
<dbReference type="Gene3D" id="3.50.30.30">
    <property type="match status" value="1"/>
</dbReference>
<dbReference type="Proteomes" id="UP000274822">
    <property type="component" value="Unassembled WGS sequence"/>
</dbReference>
<dbReference type="SMART" id="SM00184">
    <property type="entry name" value="RING"/>
    <property type="match status" value="1"/>
</dbReference>
<dbReference type="Gene3D" id="3.30.40.10">
    <property type="entry name" value="Zinc/RING finger domain, C3HC4 (zinc finger)"/>
    <property type="match status" value="1"/>
</dbReference>
<keyword evidence="6" id="KW-0812">Transmembrane</keyword>
<evidence type="ECO:0000256" key="5">
    <source>
        <dbReference type="SAM" id="MobiDB-lite"/>
    </source>
</evidence>
<keyword evidence="2 4" id="KW-0863">Zinc-finger</keyword>
<evidence type="ECO:0000256" key="3">
    <source>
        <dbReference type="ARBA" id="ARBA00022833"/>
    </source>
</evidence>
<dbReference type="GO" id="GO:0008270">
    <property type="term" value="F:zinc ion binding"/>
    <property type="evidence" value="ECO:0007669"/>
    <property type="project" value="UniProtKB-KW"/>
</dbReference>